<dbReference type="RefSeq" id="WP_050520160.1">
    <property type="nucleotide sequence ID" value="NZ_FOCO01000008.1"/>
</dbReference>
<dbReference type="Pfam" id="PF06082">
    <property type="entry name" value="YjbH"/>
    <property type="match status" value="1"/>
</dbReference>
<protein>
    <submittedName>
        <fullName evidence="2">Exopolysaccharide biosynthesis protein YbjH</fullName>
    </submittedName>
</protein>
<reference evidence="2 3" key="1">
    <citation type="submission" date="2016-10" db="EMBL/GenBank/DDBJ databases">
        <authorList>
            <person name="de Groot N.N."/>
        </authorList>
    </citation>
    <scope>NUCLEOTIDE SEQUENCE [LARGE SCALE GENOMIC DNA]</scope>
    <source>
        <strain evidence="2 3">CGMCC 1.10836</strain>
    </source>
</reference>
<proteinExistence type="predicted"/>
<sequence>MQVSLRKSPRLTVMVLLTSTLGFAPFAHAEMRPSLNMYGATGLIDMPSGEAQPDGQLSISASQFGPIRRNTLSFQITPRLSASFRFLGIRDWNQVARAKGRPLTGVEQFDTYYDRSFDLRFKALDETRFLPSVTIGLQDFAGTGVLSGEYVAATKTLTPNLKVTAGLGWGRLGSEGNIGSPLGIRPPIVVGFGGNFNAKQWFRGPAAPFGGVEWQINDQWTVKAEYSSDKYVEEAGTRGTFAQKGPVNLGVEYQPNDYFRLGAYYMYGNTVGIGGHLFINPKKRPMGGVTDSAPALVNIRPNRAGNETAYSPVWVAQTDAAPILRNNLALRLQPDGIVVDSIGYTTGDSVQVRIRNTRYLNNAQAIGRTARALSHVMPASVEQFEIVPMANGIAASKITLRRADLENLEFDADASTKMAQRITVSGDTGSAQGFNQDPDLYPRFTWSLAPTTRLRFFDQTAPFKGDVGVRATGRFELRPGLVIASEVTQRLAGNLSDRPPLPDRGKLQAVRSAVYFYDRDGGTAIEKLALDWNVKLAQDVYARASAGYLERMFGGISTEVLWKPAGSRWALGAELNYVKQRAPDQKFGFALPAEIYATDSGPKAGPASYTTLGGHVSAYYEIGQGFHAQLDVGKYLAGDIGATFSLDREFANGWRVGAFATKTNVSAADFGSGSFDKGIRVVIPLNWGLGTPTRSTTPFVLRPFRRDGGAKLEIDNRLYETVRGYHARELDNQFGRFWK</sequence>
<gene>
    <name evidence="2" type="ORF">SAMN05216227_100892</name>
</gene>
<feature type="chain" id="PRO_5010307615" evidence="1">
    <location>
        <begin position="30"/>
        <end position="739"/>
    </location>
</feature>
<evidence type="ECO:0000313" key="2">
    <source>
        <dbReference type="EMBL" id="SEN15634.1"/>
    </source>
</evidence>
<keyword evidence="3" id="KW-1185">Reference proteome</keyword>
<evidence type="ECO:0000256" key="1">
    <source>
        <dbReference type="SAM" id="SignalP"/>
    </source>
</evidence>
<evidence type="ECO:0000313" key="3">
    <source>
        <dbReference type="Proteomes" id="UP000183002"/>
    </source>
</evidence>
<dbReference type="Proteomes" id="UP000183002">
    <property type="component" value="Unassembled WGS sequence"/>
</dbReference>
<dbReference type="InterPro" id="IPR010344">
    <property type="entry name" value="YbjH"/>
</dbReference>
<dbReference type="AlphaFoldDB" id="A0A1H8E935"/>
<dbReference type="EMBL" id="FOCO01000008">
    <property type="protein sequence ID" value="SEN15634.1"/>
    <property type="molecule type" value="Genomic_DNA"/>
</dbReference>
<dbReference type="STRING" id="1077947.SAMN05216227_100892"/>
<name>A0A1H8E935_9RHOB</name>
<feature type="signal peptide" evidence="1">
    <location>
        <begin position="1"/>
        <end position="29"/>
    </location>
</feature>
<accession>A0A1H8E935</accession>
<keyword evidence="1" id="KW-0732">Signal</keyword>
<organism evidence="2 3">
    <name type="scientific">Pseudorhodobacter antarcticus</name>
    <dbReference type="NCBI Taxonomy" id="1077947"/>
    <lineage>
        <taxon>Bacteria</taxon>
        <taxon>Pseudomonadati</taxon>
        <taxon>Pseudomonadota</taxon>
        <taxon>Alphaproteobacteria</taxon>
        <taxon>Rhodobacterales</taxon>
        <taxon>Paracoccaceae</taxon>
        <taxon>Pseudorhodobacter</taxon>
    </lineage>
</organism>